<reference evidence="9" key="1">
    <citation type="journal article" date="2018" name="Nat. Microbiol.">
        <title>Leveraging single-cell genomics to expand the fungal tree of life.</title>
        <authorList>
            <person name="Ahrendt S.R."/>
            <person name="Quandt C.A."/>
            <person name="Ciobanu D."/>
            <person name="Clum A."/>
            <person name="Salamov A."/>
            <person name="Andreopoulos B."/>
            <person name="Cheng J.F."/>
            <person name="Woyke T."/>
            <person name="Pelin A."/>
            <person name="Henrissat B."/>
            <person name="Reynolds N.K."/>
            <person name="Benny G.L."/>
            <person name="Smith M.E."/>
            <person name="James T.Y."/>
            <person name="Grigoriev I.V."/>
        </authorList>
    </citation>
    <scope>NUCLEOTIDE SEQUENCE [LARGE SCALE GENOMIC DNA]</scope>
    <source>
        <strain evidence="9">CSF55</strain>
    </source>
</reference>
<feature type="transmembrane region" description="Helical" evidence="7">
    <location>
        <begin position="84"/>
        <end position="105"/>
    </location>
</feature>
<sequence>MNNPPIDRFNIVYFIFFFQGIGMLFPWNVFMNASEYFRLRFIGSSWADNFQSYFAIAFMLCNCSFIALLMYTKVDHKFSLPVRVVSGLVMNGFVFLLSTMLTAFDSFAPDSFFFITMGSILLCGISTGILQKGLFGLAGEFPPIYTQAIMNGQGIAGLVVTLSAIFTTLLSSNDYHDVKSVNQSAFLYFLVSLLVILISCASFVLLTRAPIYRYYTLASKRQIHVDEKKNSSSESLVQKDTSATFLPIDNQEDFIHVEPSFLNVFSEIKWFIISIFNIFFVTLTLFPSLRMIGQVGNSIPNKIFPAFVNLIFQIGDVIGKTLPSIGRIKIEVHMPNFFNQDYQAFLIILVMAISNGYIASILMMRAPQKVSNTLFREYAGSLMALALTLGLTAGALFSFALRAMLCRCNPFVS</sequence>
<feature type="transmembrane region" description="Helical" evidence="7">
    <location>
        <begin position="185"/>
        <end position="206"/>
    </location>
</feature>
<protein>
    <recommendedName>
        <fullName evidence="10">Nucleoside transporter domain-containing protein</fullName>
    </recommendedName>
</protein>
<evidence type="ECO:0000256" key="2">
    <source>
        <dbReference type="ARBA" id="ARBA00007965"/>
    </source>
</evidence>
<name>A0A4V1J034_ROZAC</name>
<dbReference type="PIRSF" id="PIRSF016379">
    <property type="entry name" value="ENT"/>
    <property type="match status" value="1"/>
</dbReference>
<evidence type="ECO:0000256" key="7">
    <source>
        <dbReference type="SAM" id="Phobius"/>
    </source>
</evidence>
<evidence type="ECO:0000256" key="5">
    <source>
        <dbReference type="ARBA" id="ARBA00022989"/>
    </source>
</evidence>
<feature type="transmembrane region" description="Helical" evidence="7">
    <location>
        <begin position="12"/>
        <end position="30"/>
    </location>
</feature>
<comment type="similarity">
    <text evidence="2">Belongs to the SLC29A/ENT transporter (TC 2.A.57) family.</text>
</comment>
<dbReference type="Pfam" id="PF01733">
    <property type="entry name" value="Nucleoside_tran"/>
    <property type="match status" value="2"/>
</dbReference>
<feature type="transmembrane region" description="Helical" evidence="7">
    <location>
        <begin position="111"/>
        <end position="130"/>
    </location>
</feature>
<keyword evidence="5 7" id="KW-1133">Transmembrane helix</keyword>
<gene>
    <name evidence="8" type="ORF">ROZALSC1DRAFT_21635</name>
</gene>
<evidence type="ECO:0000256" key="6">
    <source>
        <dbReference type="ARBA" id="ARBA00023136"/>
    </source>
</evidence>
<dbReference type="GO" id="GO:0005886">
    <property type="term" value="C:plasma membrane"/>
    <property type="evidence" value="ECO:0007669"/>
    <property type="project" value="TreeGrafter"/>
</dbReference>
<evidence type="ECO:0000256" key="1">
    <source>
        <dbReference type="ARBA" id="ARBA00004141"/>
    </source>
</evidence>
<dbReference type="GO" id="GO:0005337">
    <property type="term" value="F:nucleoside transmembrane transporter activity"/>
    <property type="evidence" value="ECO:0007669"/>
    <property type="project" value="InterPro"/>
</dbReference>
<evidence type="ECO:0000313" key="8">
    <source>
        <dbReference type="EMBL" id="RKP20169.1"/>
    </source>
</evidence>
<keyword evidence="4 7" id="KW-0812">Transmembrane</keyword>
<organism evidence="8 9">
    <name type="scientific">Rozella allomycis (strain CSF55)</name>
    <dbReference type="NCBI Taxonomy" id="988480"/>
    <lineage>
        <taxon>Eukaryota</taxon>
        <taxon>Fungi</taxon>
        <taxon>Fungi incertae sedis</taxon>
        <taxon>Cryptomycota</taxon>
        <taxon>Cryptomycota incertae sedis</taxon>
        <taxon>Rozella</taxon>
    </lineage>
</organism>
<evidence type="ECO:0000313" key="9">
    <source>
        <dbReference type="Proteomes" id="UP000281549"/>
    </source>
</evidence>
<keyword evidence="6 7" id="KW-0472">Membrane</keyword>
<dbReference type="AlphaFoldDB" id="A0A4V1J034"/>
<dbReference type="PRINTS" id="PR01130">
    <property type="entry name" value="DERENTRNSPRT"/>
</dbReference>
<dbReference type="Proteomes" id="UP000281549">
    <property type="component" value="Unassembled WGS sequence"/>
</dbReference>
<dbReference type="EMBL" id="ML005102">
    <property type="protein sequence ID" value="RKP20169.1"/>
    <property type="molecule type" value="Genomic_DNA"/>
</dbReference>
<dbReference type="PANTHER" id="PTHR10332:SF88">
    <property type="entry name" value="EQUILIBRATIVE NUCLEOSIDE TRANSPORTER 1, ISOFORM A"/>
    <property type="match status" value="1"/>
</dbReference>
<proteinExistence type="inferred from homology"/>
<feature type="transmembrane region" description="Helical" evidence="7">
    <location>
        <begin position="344"/>
        <end position="366"/>
    </location>
</feature>
<feature type="transmembrane region" description="Helical" evidence="7">
    <location>
        <begin position="151"/>
        <end position="170"/>
    </location>
</feature>
<dbReference type="InterPro" id="IPR002259">
    <property type="entry name" value="Eqnu_transpt"/>
</dbReference>
<evidence type="ECO:0008006" key="10">
    <source>
        <dbReference type="Google" id="ProtNLM"/>
    </source>
</evidence>
<feature type="transmembrane region" description="Helical" evidence="7">
    <location>
        <begin position="270"/>
        <end position="291"/>
    </location>
</feature>
<evidence type="ECO:0000256" key="3">
    <source>
        <dbReference type="ARBA" id="ARBA00022448"/>
    </source>
</evidence>
<feature type="transmembrane region" description="Helical" evidence="7">
    <location>
        <begin position="378"/>
        <end position="401"/>
    </location>
</feature>
<keyword evidence="3" id="KW-0813">Transport</keyword>
<accession>A0A4V1J034</accession>
<dbReference type="PANTHER" id="PTHR10332">
    <property type="entry name" value="EQUILIBRATIVE NUCLEOSIDE TRANSPORTER"/>
    <property type="match status" value="1"/>
</dbReference>
<evidence type="ECO:0000256" key="4">
    <source>
        <dbReference type="ARBA" id="ARBA00022692"/>
    </source>
</evidence>
<feature type="transmembrane region" description="Helical" evidence="7">
    <location>
        <begin position="303"/>
        <end position="323"/>
    </location>
</feature>
<feature type="transmembrane region" description="Helical" evidence="7">
    <location>
        <begin position="50"/>
        <end position="72"/>
    </location>
</feature>
<comment type="subcellular location">
    <subcellularLocation>
        <location evidence="1">Membrane</location>
        <topology evidence="1">Multi-pass membrane protein</topology>
    </subcellularLocation>
</comment>